<evidence type="ECO:0000313" key="1">
    <source>
        <dbReference type="EMBL" id="MBW0582451.1"/>
    </source>
</evidence>
<dbReference type="OrthoDB" id="2518744at2759"/>
<dbReference type="EMBL" id="AVOT02112517">
    <property type="protein sequence ID" value="MBW0582451.1"/>
    <property type="molecule type" value="Genomic_DNA"/>
</dbReference>
<proteinExistence type="predicted"/>
<accession>A0A9Q3KKZ6</accession>
<keyword evidence="2" id="KW-1185">Reference proteome</keyword>
<organism evidence="1 2">
    <name type="scientific">Austropuccinia psidii MF-1</name>
    <dbReference type="NCBI Taxonomy" id="1389203"/>
    <lineage>
        <taxon>Eukaryota</taxon>
        <taxon>Fungi</taxon>
        <taxon>Dikarya</taxon>
        <taxon>Basidiomycota</taxon>
        <taxon>Pucciniomycotina</taxon>
        <taxon>Pucciniomycetes</taxon>
        <taxon>Pucciniales</taxon>
        <taxon>Sphaerophragmiaceae</taxon>
        <taxon>Austropuccinia</taxon>
    </lineage>
</organism>
<reference evidence="1" key="1">
    <citation type="submission" date="2021-03" db="EMBL/GenBank/DDBJ databases">
        <title>Draft genome sequence of rust myrtle Austropuccinia psidii MF-1, a brazilian biotype.</title>
        <authorList>
            <person name="Quecine M.C."/>
            <person name="Pachon D.M.R."/>
            <person name="Bonatelli M.L."/>
            <person name="Correr F.H."/>
            <person name="Franceschini L.M."/>
            <person name="Leite T.F."/>
            <person name="Margarido G.R.A."/>
            <person name="Almeida C.A."/>
            <person name="Ferrarezi J.A."/>
            <person name="Labate C.A."/>
        </authorList>
    </citation>
    <scope>NUCLEOTIDE SEQUENCE</scope>
    <source>
        <strain evidence="1">MF-1</strain>
    </source>
</reference>
<dbReference type="AlphaFoldDB" id="A0A9Q3KKZ6"/>
<name>A0A9Q3KKZ6_9BASI</name>
<feature type="non-terminal residue" evidence="1">
    <location>
        <position position="1"/>
    </location>
</feature>
<sequence>AKQHVAFDVIYLVKKKGGSANIFGLFQLGRKVRISGILVNWDDETGHWVVLVNSVSVSTGHKATKDISVMNQPSPQQNSNRKRRLINLIPSNPSKTGSSSSSGNSNRSLFDLHISINNNSISSSSFATFDDDIPHIKVEKEVHPITESKSEQGEITDPSNLPFQNTHAQKRTQFSVLSDAQKRLKIANM</sequence>
<gene>
    <name evidence="1" type="ORF">O181_122166</name>
</gene>
<dbReference type="Proteomes" id="UP000765509">
    <property type="component" value="Unassembled WGS sequence"/>
</dbReference>
<evidence type="ECO:0000313" key="2">
    <source>
        <dbReference type="Proteomes" id="UP000765509"/>
    </source>
</evidence>
<protein>
    <submittedName>
        <fullName evidence="1">Uncharacterized protein</fullName>
    </submittedName>
</protein>
<comment type="caution">
    <text evidence="1">The sequence shown here is derived from an EMBL/GenBank/DDBJ whole genome shotgun (WGS) entry which is preliminary data.</text>
</comment>